<dbReference type="GO" id="GO:0051536">
    <property type="term" value="F:iron-sulfur cluster binding"/>
    <property type="evidence" value="ECO:0007669"/>
    <property type="project" value="UniProtKB-KW"/>
</dbReference>
<dbReference type="SFLD" id="SFLDS00029">
    <property type="entry name" value="Radical_SAM"/>
    <property type="match status" value="1"/>
</dbReference>
<reference evidence="6 7" key="1">
    <citation type="submission" date="2016-10" db="EMBL/GenBank/DDBJ databases">
        <authorList>
            <person name="de Groot N.N."/>
        </authorList>
    </citation>
    <scope>NUCLEOTIDE SEQUENCE [LARGE SCALE GENOMIC DNA]</scope>
    <source>
        <strain evidence="6 7">DSM 43357</strain>
    </source>
</reference>
<dbReference type="PROSITE" id="PS51918">
    <property type="entry name" value="RADICAL_SAM"/>
    <property type="match status" value="1"/>
</dbReference>
<dbReference type="InterPro" id="IPR013785">
    <property type="entry name" value="Aldolase_TIM"/>
</dbReference>
<dbReference type="SMART" id="SM00729">
    <property type="entry name" value="Elp3"/>
    <property type="match status" value="1"/>
</dbReference>
<dbReference type="GO" id="GO:0046872">
    <property type="term" value="F:metal ion binding"/>
    <property type="evidence" value="ECO:0007669"/>
    <property type="project" value="UniProtKB-KW"/>
</dbReference>
<dbReference type="InterPro" id="IPR007197">
    <property type="entry name" value="rSAM"/>
</dbReference>
<protein>
    <recommendedName>
        <fullName evidence="5">Radical SAM core domain-containing protein</fullName>
    </recommendedName>
</protein>
<dbReference type="Gene3D" id="3.20.20.70">
    <property type="entry name" value="Aldolase class I"/>
    <property type="match status" value="1"/>
</dbReference>
<dbReference type="PANTHER" id="PTHR43273:SF8">
    <property type="entry name" value="RADICAL SAM DOMAIN PROTEIN"/>
    <property type="match status" value="1"/>
</dbReference>
<evidence type="ECO:0000259" key="5">
    <source>
        <dbReference type="PROSITE" id="PS51918"/>
    </source>
</evidence>
<evidence type="ECO:0000256" key="4">
    <source>
        <dbReference type="ARBA" id="ARBA00023014"/>
    </source>
</evidence>
<dbReference type="SFLD" id="SFLDG01072">
    <property type="entry name" value="dehydrogenase_like"/>
    <property type="match status" value="1"/>
</dbReference>
<dbReference type="AlphaFoldDB" id="A0A1H7ZLZ6"/>
<keyword evidence="1" id="KW-0949">S-adenosyl-L-methionine</keyword>
<keyword evidence="2" id="KW-0479">Metal-binding</keyword>
<dbReference type="STRING" id="46177.SAMN05660976_05533"/>
<evidence type="ECO:0000313" key="6">
    <source>
        <dbReference type="EMBL" id="SEM59602.1"/>
    </source>
</evidence>
<evidence type="ECO:0000313" key="7">
    <source>
        <dbReference type="Proteomes" id="UP000198953"/>
    </source>
</evidence>
<dbReference type="Proteomes" id="UP000198953">
    <property type="component" value="Unassembled WGS sequence"/>
</dbReference>
<keyword evidence="3" id="KW-0408">Iron</keyword>
<accession>A0A1H7ZLZ6</accession>
<dbReference type="InterPro" id="IPR058240">
    <property type="entry name" value="rSAM_sf"/>
</dbReference>
<name>A0A1H7ZLZ6_9ACTN</name>
<dbReference type="OrthoDB" id="9782387at2"/>
<dbReference type="PANTHER" id="PTHR43273">
    <property type="entry name" value="ANAEROBIC SULFATASE-MATURATING ENZYME HOMOLOG ASLB-RELATED"/>
    <property type="match status" value="1"/>
</dbReference>
<keyword evidence="4" id="KW-0411">Iron-sulfur</keyword>
<dbReference type="GO" id="GO:0016491">
    <property type="term" value="F:oxidoreductase activity"/>
    <property type="evidence" value="ECO:0007669"/>
    <property type="project" value="InterPro"/>
</dbReference>
<dbReference type="InterPro" id="IPR023867">
    <property type="entry name" value="Sulphatase_maturase_rSAM"/>
</dbReference>
<organism evidence="6 7">
    <name type="scientific">Nonomuraea pusilla</name>
    <dbReference type="NCBI Taxonomy" id="46177"/>
    <lineage>
        <taxon>Bacteria</taxon>
        <taxon>Bacillati</taxon>
        <taxon>Actinomycetota</taxon>
        <taxon>Actinomycetes</taxon>
        <taxon>Streptosporangiales</taxon>
        <taxon>Streptosporangiaceae</taxon>
        <taxon>Nonomuraea</taxon>
    </lineage>
</organism>
<dbReference type="CDD" id="cd01335">
    <property type="entry name" value="Radical_SAM"/>
    <property type="match status" value="1"/>
</dbReference>
<dbReference type="EMBL" id="FOBF01000015">
    <property type="protein sequence ID" value="SEM59602.1"/>
    <property type="molecule type" value="Genomic_DNA"/>
</dbReference>
<evidence type="ECO:0000256" key="2">
    <source>
        <dbReference type="ARBA" id="ARBA00022723"/>
    </source>
</evidence>
<dbReference type="SFLD" id="SFLDG01386">
    <property type="entry name" value="main_SPASM_domain-containing"/>
    <property type="match status" value="1"/>
</dbReference>
<dbReference type="InterPro" id="IPR006638">
    <property type="entry name" value="Elp3/MiaA/NifB-like_rSAM"/>
</dbReference>
<dbReference type="Pfam" id="PF04055">
    <property type="entry name" value="Radical_SAM"/>
    <property type="match status" value="1"/>
</dbReference>
<dbReference type="NCBIfam" id="NF041718">
    <property type="entry name" value="rSAM_phane_AMC"/>
    <property type="match status" value="1"/>
</dbReference>
<gene>
    <name evidence="6" type="ORF">SAMN05660976_05533</name>
</gene>
<dbReference type="SUPFAM" id="SSF102114">
    <property type="entry name" value="Radical SAM enzymes"/>
    <property type="match status" value="1"/>
</dbReference>
<keyword evidence="7" id="KW-1185">Reference proteome</keyword>
<dbReference type="SFLD" id="SFLDG01067">
    <property type="entry name" value="SPASM/twitch_domain_containing"/>
    <property type="match status" value="1"/>
</dbReference>
<evidence type="ECO:0000256" key="1">
    <source>
        <dbReference type="ARBA" id="ARBA00022691"/>
    </source>
</evidence>
<sequence>MQPTTLCNLDCSYCYLPDRKVSRRMSVDVAEAVAAGAREWSRKHPVAVVWHGGEPLAVGPAYFRSLLEPFGPGETHPVVHAVQTNATLIDEAWCEVFSTVPVRVTVSIDGPGEHNAQRVDRARRPSTERVMNGIDLLRRAGIGFSVIAVLSDLSPGAASRLYRFACELGCDNLGVNLAEKKGVYAGAQEPESETEVIAFWQELAASWQADPRIRIRELDHAYTYVREELSGASAERAGRPVAPLPLVTWDGHYLPIGAELAGFSSPHHGPFTAGNVLDTPMTVLAAQAEAVPWVAEAMAGIANCREQCEYFAYCRGGQAANKYFETGRLDATETTHCRTSKINLLEGILRHAEHAHTR</sequence>
<evidence type="ECO:0000256" key="3">
    <source>
        <dbReference type="ARBA" id="ARBA00023004"/>
    </source>
</evidence>
<feature type="domain" description="Radical SAM core" evidence="5">
    <location>
        <begin position="1"/>
        <end position="216"/>
    </location>
</feature>
<proteinExistence type="predicted"/>